<accession>A0A928KQR9</accession>
<gene>
    <name evidence="6" type="ORF">E7512_04590</name>
</gene>
<evidence type="ECO:0000256" key="2">
    <source>
        <dbReference type="ARBA" id="ARBA00022630"/>
    </source>
</evidence>
<sequence length="417" mass="45178">MTQTNRRADLIVVGGGAAGMMAAGTAGELGLNVILIEKNARPGRKLGITGKGRCNLTNNCSVQDVIAAVPTNPRFLYGAVSRFAPQDTMAFFEGLGVPLKTERGRRVFPQSNRAGDIIDALTRFLREHHVKILQGEARKLLIEEGGVRGVVLRDGTELLAPKVIVACGGASYPGTGSTGDGYRLARQAGHSVLPLRPSLVPLVEQGGDCARMQGLALKNAAVRVYERQKLIYEDFGELLFTHFGVSGPVVLSASSHMRRMEPGVYRLEIDLKPALPPEKLDARLQRDLEENSNKDFINSLGALLPRKMIPILVERSGIPPETKCNAITREQRRDFAALLKGFSVNIQGFRPIEEAIVTSGGVNVREINPKTMESKLVHGLYFAGEVLDVDAYTGGFNLQIAFATGRLAAQAAKEEQE</sequence>
<evidence type="ECO:0000259" key="4">
    <source>
        <dbReference type="Pfam" id="PF03486"/>
    </source>
</evidence>
<dbReference type="PANTHER" id="PTHR42887:SF2">
    <property type="entry name" value="OS12G0638800 PROTEIN"/>
    <property type="match status" value="1"/>
</dbReference>
<dbReference type="NCBIfam" id="TIGR00275">
    <property type="entry name" value="aminoacetone oxidase family FAD-binding enzyme"/>
    <property type="match status" value="1"/>
</dbReference>
<comment type="cofactor">
    <cofactor evidence="1">
        <name>FAD</name>
        <dbReference type="ChEBI" id="CHEBI:57692"/>
    </cofactor>
</comment>
<evidence type="ECO:0000259" key="5">
    <source>
        <dbReference type="Pfam" id="PF22780"/>
    </source>
</evidence>
<keyword evidence="3" id="KW-0274">FAD</keyword>
<dbReference type="InterPro" id="IPR004792">
    <property type="entry name" value="BaiN-like"/>
</dbReference>
<comment type="caution">
    <text evidence="6">The sequence shown here is derived from an EMBL/GenBank/DDBJ whole genome shotgun (WGS) entry which is preliminary data.</text>
</comment>
<dbReference type="InterPro" id="IPR023166">
    <property type="entry name" value="BaiN-like_dom_sf"/>
</dbReference>
<evidence type="ECO:0000313" key="6">
    <source>
        <dbReference type="EMBL" id="MBE6832850.1"/>
    </source>
</evidence>
<evidence type="ECO:0000256" key="1">
    <source>
        <dbReference type="ARBA" id="ARBA00001974"/>
    </source>
</evidence>
<dbReference type="PANTHER" id="PTHR42887">
    <property type="entry name" value="OS12G0638800 PROTEIN"/>
    <property type="match status" value="1"/>
</dbReference>
<dbReference type="Gene3D" id="3.50.50.60">
    <property type="entry name" value="FAD/NAD(P)-binding domain"/>
    <property type="match status" value="1"/>
</dbReference>
<dbReference type="Gene3D" id="2.40.30.10">
    <property type="entry name" value="Translation factors"/>
    <property type="match status" value="1"/>
</dbReference>
<dbReference type="Proteomes" id="UP000754750">
    <property type="component" value="Unassembled WGS sequence"/>
</dbReference>
<organism evidence="6 7">
    <name type="scientific">Faecalispora sporosphaeroides</name>
    <dbReference type="NCBI Taxonomy" id="1549"/>
    <lineage>
        <taxon>Bacteria</taxon>
        <taxon>Bacillati</taxon>
        <taxon>Bacillota</taxon>
        <taxon>Clostridia</taxon>
        <taxon>Eubacteriales</taxon>
        <taxon>Oscillospiraceae</taxon>
        <taxon>Faecalispora</taxon>
    </lineage>
</organism>
<dbReference type="PRINTS" id="PR00411">
    <property type="entry name" value="PNDRDTASEI"/>
</dbReference>
<dbReference type="Pfam" id="PF22780">
    <property type="entry name" value="HI0933_like_1st"/>
    <property type="match status" value="1"/>
</dbReference>
<dbReference type="Pfam" id="PF03486">
    <property type="entry name" value="HI0933_like"/>
    <property type="match status" value="1"/>
</dbReference>
<dbReference type="AlphaFoldDB" id="A0A928KQR9"/>
<keyword evidence="2" id="KW-0285">Flavoprotein</keyword>
<reference evidence="6" key="1">
    <citation type="submission" date="2019-04" db="EMBL/GenBank/DDBJ databases">
        <title>Evolution of Biomass-Degrading Anaerobic Consortia Revealed by Metagenomics.</title>
        <authorList>
            <person name="Peng X."/>
        </authorList>
    </citation>
    <scope>NUCLEOTIDE SEQUENCE</scope>
    <source>
        <strain evidence="6">SIG551</strain>
    </source>
</reference>
<proteinExistence type="predicted"/>
<protein>
    <submittedName>
        <fullName evidence="6">NAD(P)/FAD-dependent oxidoreductase</fullName>
    </submittedName>
</protein>
<dbReference type="InterPro" id="IPR057661">
    <property type="entry name" value="RsdA/BaiN/AoA(So)_Rossmann"/>
</dbReference>
<dbReference type="InterPro" id="IPR036188">
    <property type="entry name" value="FAD/NAD-bd_sf"/>
</dbReference>
<evidence type="ECO:0000256" key="3">
    <source>
        <dbReference type="ARBA" id="ARBA00022827"/>
    </source>
</evidence>
<dbReference type="EMBL" id="SVNY01000002">
    <property type="protein sequence ID" value="MBE6832850.1"/>
    <property type="molecule type" value="Genomic_DNA"/>
</dbReference>
<name>A0A928KQR9_9FIRM</name>
<dbReference type="SUPFAM" id="SSF51905">
    <property type="entry name" value="FAD/NAD(P)-binding domain"/>
    <property type="match status" value="1"/>
</dbReference>
<dbReference type="InterPro" id="IPR055178">
    <property type="entry name" value="RsdA/BaiN/AoA(So)-like_dom"/>
</dbReference>
<feature type="domain" description="RsdA/BaiN/AoA(So)-like Rossmann fold-like" evidence="4">
    <location>
        <begin position="9"/>
        <end position="410"/>
    </location>
</feature>
<evidence type="ECO:0000313" key="7">
    <source>
        <dbReference type="Proteomes" id="UP000754750"/>
    </source>
</evidence>
<feature type="domain" description="RsdA/BaiN/AoA(So)-like insert" evidence="5">
    <location>
        <begin position="196"/>
        <end position="357"/>
    </location>
</feature>
<dbReference type="Gene3D" id="1.10.8.260">
    <property type="entry name" value="HI0933 insert domain-like"/>
    <property type="match status" value="1"/>
</dbReference>
<dbReference type="SUPFAM" id="SSF160996">
    <property type="entry name" value="HI0933 insert domain-like"/>
    <property type="match status" value="1"/>
</dbReference>